<keyword evidence="4" id="KW-1185">Reference proteome</keyword>
<reference evidence="4" key="1">
    <citation type="journal article" date="2019" name="Int. J. Syst. Evol. Microbiol.">
        <title>The Global Catalogue of Microorganisms (GCM) 10K type strain sequencing project: providing services to taxonomists for standard genome sequencing and annotation.</title>
        <authorList>
            <consortium name="The Broad Institute Genomics Platform"/>
            <consortium name="The Broad Institute Genome Sequencing Center for Infectious Disease"/>
            <person name="Wu L."/>
            <person name="Ma J."/>
        </authorList>
    </citation>
    <scope>NUCLEOTIDE SEQUENCE [LARGE SCALE GENOMIC DNA]</scope>
    <source>
        <strain evidence="4">JCM 10083</strain>
    </source>
</reference>
<dbReference type="PANTHER" id="PTHR22946">
    <property type="entry name" value="DIENELACTONE HYDROLASE DOMAIN-CONTAINING PROTEIN-RELATED"/>
    <property type="match status" value="1"/>
</dbReference>
<evidence type="ECO:0000256" key="2">
    <source>
        <dbReference type="ARBA" id="ARBA00022801"/>
    </source>
</evidence>
<comment type="similarity">
    <text evidence="1">Belongs to the AB hydrolase superfamily.</text>
</comment>
<sequence length="377" mass="41663">MFYYFPDNYMWSSAFNLALMAGGSLGEMNRWLSPLREGEPDGEAWGKAWAGMAEQQEAQAAEDLATGLRRSAGLRYLRASVYHASGERQIPPGPEKSASYRASLDAFEKAIELAPLNVERIEVDSPDGVLPGYLIPARTAEPAPVVIFYGGFDVTKEILYGFVEEEFVRRGISCLVMDSPGVGEPLRLRGVPSRPDYEVPTGAVIDYLETRADVDASRIGVMGISLGGYYAPRSAAFEPRIKACAAWGGIWDWGATWEKRWATRSKTVSVPWFQLPWVMGTDTMEAGLERVRQWTLVDVLPKLTQPLLIVHGENDRQVAVEDAHKAFEAAGSADKTLRIFTVAEGGAEHCQTDEPDPARQLIADWFGRRFGTLPERG</sequence>
<keyword evidence="2 3" id="KW-0378">Hydrolase</keyword>
<dbReference type="InterPro" id="IPR050261">
    <property type="entry name" value="FrsA_esterase"/>
</dbReference>
<gene>
    <name evidence="3" type="ORF">ACFQVD_27345</name>
</gene>
<evidence type="ECO:0000313" key="4">
    <source>
        <dbReference type="Proteomes" id="UP001596514"/>
    </source>
</evidence>
<dbReference type="Gene3D" id="3.40.50.1820">
    <property type="entry name" value="alpha/beta hydrolase"/>
    <property type="match status" value="1"/>
</dbReference>
<dbReference type="GO" id="GO:0016787">
    <property type="term" value="F:hydrolase activity"/>
    <property type="evidence" value="ECO:0007669"/>
    <property type="project" value="UniProtKB-KW"/>
</dbReference>
<dbReference type="SUPFAM" id="SSF53474">
    <property type="entry name" value="alpha/beta-Hydrolases"/>
    <property type="match status" value="1"/>
</dbReference>
<protein>
    <submittedName>
        <fullName evidence="3">Alpha/beta hydrolase family protein</fullName>
        <ecNumber evidence="3">3.4.-.-</ecNumber>
    </submittedName>
</protein>
<dbReference type="Pfam" id="PF06500">
    <property type="entry name" value="FrsA-like"/>
    <property type="match status" value="1"/>
</dbReference>
<dbReference type="InterPro" id="IPR010520">
    <property type="entry name" value="FrsA-like"/>
</dbReference>
<organism evidence="3 4">
    <name type="scientific">Streptosporangium amethystogenes subsp. fukuiense</name>
    <dbReference type="NCBI Taxonomy" id="698418"/>
    <lineage>
        <taxon>Bacteria</taxon>
        <taxon>Bacillati</taxon>
        <taxon>Actinomycetota</taxon>
        <taxon>Actinomycetes</taxon>
        <taxon>Streptosporangiales</taxon>
        <taxon>Streptosporangiaceae</taxon>
        <taxon>Streptosporangium</taxon>
    </lineage>
</organism>
<dbReference type="Gene3D" id="1.20.1440.110">
    <property type="entry name" value="acylaminoacyl peptidase"/>
    <property type="match status" value="1"/>
</dbReference>
<dbReference type="PANTHER" id="PTHR22946:SF12">
    <property type="entry name" value="CONIDIAL PIGMENT BIOSYNTHESIS PROTEIN AYG1 (AFU_ORTHOLOGUE AFUA_2G17550)"/>
    <property type="match status" value="1"/>
</dbReference>
<comment type="caution">
    <text evidence="3">The sequence shown here is derived from an EMBL/GenBank/DDBJ whole genome shotgun (WGS) entry which is preliminary data.</text>
</comment>
<proteinExistence type="inferred from homology"/>
<dbReference type="InterPro" id="IPR029058">
    <property type="entry name" value="AB_hydrolase_fold"/>
</dbReference>
<name>A0ABW2T571_9ACTN</name>
<dbReference type="EC" id="3.4.-.-" evidence="3"/>
<dbReference type="RefSeq" id="WP_343976035.1">
    <property type="nucleotide sequence ID" value="NZ_BAAAGK010000133.1"/>
</dbReference>
<evidence type="ECO:0000256" key="1">
    <source>
        <dbReference type="ARBA" id="ARBA00008645"/>
    </source>
</evidence>
<dbReference type="EMBL" id="JBHTEE010000001">
    <property type="protein sequence ID" value="MFC7603835.1"/>
    <property type="molecule type" value="Genomic_DNA"/>
</dbReference>
<accession>A0ABW2T571</accession>
<dbReference type="Proteomes" id="UP001596514">
    <property type="component" value="Unassembled WGS sequence"/>
</dbReference>
<evidence type="ECO:0000313" key="3">
    <source>
        <dbReference type="EMBL" id="MFC7603835.1"/>
    </source>
</evidence>